<name>A0A2K5AT43_9ARCH</name>
<dbReference type="RefSeq" id="WP_103286626.1">
    <property type="nucleotide sequence ID" value="NZ_LT981265.1"/>
</dbReference>
<accession>A0A2K5AT43</accession>
<evidence type="ECO:0000313" key="1">
    <source>
        <dbReference type="EMBL" id="SPC34774.1"/>
    </source>
</evidence>
<dbReference type="GeneID" id="41595602"/>
<protein>
    <recommendedName>
        <fullName evidence="3">ATP-dependent sacrificial sulfur transferase LarE</fullName>
    </recommendedName>
</protein>
<dbReference type="Pfam" id="PF06508">
    <property type="entry name" value="QueC"/>
    <property type="match status" value="1"/>
</dbReference>
<dbReference type="NCBIfam" id="TIGR00268">
    <property type="entry name" value="ATP-dependent sacrificial sulfur transferase LarE"/>
    <property type="match status" value="1"/>
</dbReference>
<dbReference type="CDD" id="cd01990">
    <property type="entry name" value="LarE-like"/>
    <property type="match status" value="1"/>
</dbReference>
<gene>
    <name evidence="1" type="ORF">NCAV_1611</name>
</gene>
<dbReference type="Proteomes" id="UP000236248">
    <property type="component" value="Chromosome NCAV"/>
</dbReference>
<dbReference type="PANTHER" id="PTHR43169:SF2">
    <property type="entry name" value="NAD_GMP SYNTHASE DOMAIN-CONTAINING PROTEIN"/>
    <property type="match status" value="1"/>
</dbReference>
<dbReference type="PIRSF" id="PIRSF006661">
    <property type="entry name" value="PP-lp_UCP006661"/>
    <property type="match status" value="1"/>
</dbReference>
<evidence type="ECO:0008006" key="3">
    <source>
        <dbReference type="Google" id="ProtNLM"/>
    </source>
</evidence>
<dbReference type="AlphaFoldDB" id="A0A2K5AT43"/>
<dbReference type="Gene3D" id="3.40.50.620">
    <property type="entry name" value="HUPs"/>
    <property type="match status" value="1"/>
</dbReference>
<reference evidence="2" key="1">
    <citation type="submission" date="2018-01" db="EMBL/GenBank/DDBJ databases">
        <authorList>
            <person name="Kerou L M."/>
        </authorList>
    </citation>
    <scope>NUCLEOTIDE SEQUENCE [LARGE SCALE GENOMIC DNA]</scope>
    <source>
        <strain evidence="2">SCU2</strain>
    </source>
</reference>
<dbReference type="EMBL" id="LT981265">
    <property type="protein sequence ID" value="SPC34774.1"/>
    <property type="molecule type" value="Genomic_DNA"/>
</dbReference>
<sequence>MSRLNELISWFNTNTNTNANKAADNVYNYNDSIGDRVRVIVAFSGGVDSAVVAYAAYHALNDGALAVTADYRTLARDEFEEAKNVAREIGIRHEVIEYDELSNPAFVANDGMRCYHCRDELARHLIAVAKRYGAVLVVDGTNADDLKDYRPGIRAMREHGIRSPLAELGIGKDEVRAIAREAGLSVHDKPSNSCLASRIATGIYVTSERLRMVEEAERVVRELFSVRQVRVRLHEGNIARIEVGRDERAKLFDPNRLDILDERLKALGFRYVAIDAKGYRSGSLNMVESR</sequence>
<evidence type="ECO:0000313" key="2">
    <source>
        <dbReference type="Proteomes" id="UP000236248"/>
    </source>
</evidence>
<organism evidence="1 2">
    <name type="scientific">Candidatus Nitrosocaldus cavascurensis</name>
    <dbReference type="NCBI Taxonomy" id="2058097"/>
    <lineage>
        <taxon>Archaea</taxon>
        <taxon>Nitrososphaerota</taxon>
        <taxon>Nitrososphaeria</taxon>
        <taxon>Candidatus Nitrosocaldales</taxon>
        <taxon>Candidatus Nitrosocaldaceae</taxon>
        <taxon>Candidatus Nitrosocaldus</taxon>
    </lineage>
</organism>
<dbReference type="GO" id="GO:0016783">
    <property type="term" value="F:sulfurtransferase activity"/>
    <property type="evidence" value="ECO:0007669"/>
    <property type="project" value="InterPro"/>
</dbReference>
<dbReference type="InterPro" id="IPR018317">
    <property type="entry name" value="QueC"/>
</dbReference>
<dbReference type="InterPro" id="IPR005232">
    <property type="entry name" value="LarE"/>
</dbReference>
<dbReference type="SUPFAM" id="SSF52402">
    <property type="entry name" value="Adenine nucleotide alpha hydrolases-like"/>
    <property type="match status" value="1"/>
</dbReference>
<proteinExistence type="predicted"/>
<keyword evidence="2" id="KW-1185">Reference proteome</keyword>
<dbReference type="InterPro" id="IPR014729">
    <property type="entry name" value="Rossmann-like_a/b/a_fold"/>
</dbReference>
<dbReference type="InterPro" id="IPR052188">
    <property type="entry name" value="Ni-pincer_cofactor_biosynth"/>
</dbReference>
<dbReference type="PANTHER" id="PTHR43169">
    <property type="entry name" value="EXSB FAMILY PROTEIN"/>
    <property type="match status" value="1"/>
</dbReference>
<dbReference type="KEGG" id="ncv:NCAV_1611"/>